<evidence type="ECO:0000256" key="6">
    <source>
        <dbReference type="ARBA" id="ARBA00023136"/>
    </source>
</evidence>
<evidence type="ECO:0000256" key="4">
    <source>
        <dbReference type="ARBA" id="ARBA00022989"/>
    </source>
</evidence>
<evidence type="ECO:0000259" key="11">
    <source>
        <dbReference type="PROSITE" id="PS50262"/>
    </source>
</evidence>
<dbReference type="SUPFAM" id="SSF81321">
    <property type="entry name" value="Family A G protein-coupled receptor-like"/>
    <property type="match status" value="1"/>
</dbReference>
<dbReference type="PROSITE" id="PS50262">
    <property type="entry name" value="G_PROTEIN_RECEP_F1_2"/>
    <property type="match status" value="1"/>
</dbReference>
<name>A0AAV8WB69_9CUCU</name>
<keyword evidence="7" id="KW-0675">Receptor</keyword>
<dbReference type="PRINTS" id="PR00237">
    <property type="entry name" value="GPCRRHODOPSN"/>
</dbReference>
<dbReference type="EMBL" id="JANEYG010000004">
    <property type="protein sequence ID" value="KAJ8923821.1"/>
    <property type="molecule type" value="Genomic_DNA"/>
</dbReference>
<evidence type="ECO:0000256" key="2">
    <source>
        <dbReference type="ARBA" id="ARBA00010663"/>
    </source>
</evidence>
<feature type="transmembrane region" description="Helical" evidence="10">
    <location>
        <begin position="93"/>
        <end position="118"/>
    </location>
</feature>
<dbReference type="GO" id="GO:0005886">
    <property type="term" value="C:plasma membrane"/>
    <property type="evidence" value="ECO:0007669"/>
    <property type="project" value="TreeGrafter"/>
</dbReference>
<comment type="similarity">
    <text evidence="2">Belongs to the G-protein coupled receptor 1 family.</text>
</comment>
<evidence type="ECO:0000313" key="13">
    <source>
        <dbReference type="Proteomes" id="UP001159042"/>
    </source>
</evidence>
<feature type="transmembrane region" description="Helical" evidence="10">
    <location>
        <begin position="61"/>
        <end position="81"/>
    </location>
</feature>
<dbReference type="PANTHER" id="PTHR45695">
    <property type="entry name" value="LEUCOKININ RECEPTOR-RELATED"/>
    <property type="match status" value="1"/>
</dbReference>
<evidence type="ECO:0000256" key="1">
    <source>
        <dbReference type="ARBA" id="ARBA00004141"/>
    </source>
</evidence>
<proteinExistence type="inferred from homology"/>
<comment type="caution">
    <text evidence="12">The sequence shown here is derived from an EMBL/GenBank/DDBJ whole genome shotgun (WGS) entry which is preliminary data.</text>
</comment>
<dbReference type="InterPro" id="IPR000276">
    <property type="entry name" value="GPCR_Rhodpsn"/>
</dbReference>
<dbReference type="Proteomes" id="UP001159042">
    <property type="component" value="Unassembled WGS sequence"/>
</dbReference>
<evidence type="ECO:0000313" key="12">
    <source>
        <dbReference type="EMBL" id="KAJ8923821.1"/>
    </source>
</evidence>
<keyword evidence="6 10" id="KW-0472">Membrane</keyword>
<dbReference type="Pfam" id="PF00001">
    <property type="entry name" value="7tm_1"/>
    <property type="match status" value="1"/>
</dbReference>
<dbReference type="AlphaFoldDB" id="A0AAV8WB69"/>
<evidence type="ECO:0000256" key="5">
    <source>
        <dbReference type="ARBA" id="ARBA00023040"/>
    </source>
</evidence>
<dbReference type="InterPro" id="IPR017452">
    <property type="entry name" value="GPCR_Rhodpsn_7TM"/>
</dbReference>
<evidence type="ECO:0000256" key="8">
    <source>
        <dbReference type="ARBA" id="ARBA00023224"/>
    </source>
</evidence>
<keyword evidence="3 10" id="KW-0812">Transmembrane</keyword>
<sequence length="170" mass="19467">MIEGGPTECKHTPNGRFMIELQTETEVKLRRGRDQMRMPAAQETNQEAPPETSTLKSRKRLACWLLAVSVIFICCWLPYMICLLYKVFSGTNLNLSLLISLYIGQLHSAVAPVLYLIINQSCPKWPCDKFRNLTTIYRSASSTNEAALGPFNPRFVKPTPYRRRSSLYLY</sequence>
<keyword evidence="4 10" id="KW-1133">Transmembrane helix</keyword>
<evidence type="ECO:0000256" key="9">
    <source>
        <dbReference type="SAM" id="MobiDB-lite"/>
    </source>
</evidence>
<dbReference type="PANTHER" id="PTHR45695:SF15">
    <property type="entry name" value="OPSIN RH2"/>
    <property type="match status" value="1"/>
</dbReference>
<keyword evidence="13" id="KW-1185">Reference proteome</keyword>
<protein>
    <recommendedName>
        <fullName evidence="11">G-protein coupled receptors family 1 profile domain-containing protein</fullName>
    </recommendedName>
</protein>
<feature type="region of interest" description="Disordered" evidence="9">
    <location>
        <begin position="33"/>
        <end position="53"/>
    </location>
</feature>
<accession>A0AAV8WB69</accession>
<keyword evidence="8" id="KW-0807">Transducer</keyword>
<dbReference type="Gene3D" id="1.20.1070.10">
    <property type="entry name" value="Rhodopsin 7-helix transmembrane proteins"/>
    <property type="match status" value="1"/>
</dbReference>
<feature type="domain" description="G-protein coupled receptors family 1 profile" evidence="11">
    <location>
        <begin position="1"/>
        <end position="115"/>
    </location>
</feature>
<feature type="compositionally biased region" description="Polar residues" evidence="9">
    <location>
        <begin position="42"/>
        <end position="53"/>
    </location>
</feature>
<organism evidence="12 13">
    <name type="scientific">Exocentrus adspersus</name>
    <dbReference type="NCBI Taxonomy" id="1586481"/>
    <lineage>
        <taxon>Eukaryota</taxon>
        <taxon>Metazoa</taxon>
        <taxon>Ecdysozoa</taxon>
        <taxon>Arthropoda</taxon>
        <taxon>Hexapoda</taxon>
        <taxon>Insecta</taxon>
        <taxon>Pterygota</taxon>
        <taxon>Neoptera</taxon>
        <taxon>Endopterygota</taxon>
        <taxon>Coleoptera</taxon>
        <taxon>Polyphaga</taxon>
        <taxon>Cucujiformia</taxon>
        <taxon>Chrysomeloidea</taxon>
        <taxon>Cerambycidae</taxon>
        <taxon>Lamiinae</taxon>
        <taxon>Acanthocinini</taxon>
        <taxon>Exocentrus</taxon>
    </lineage>
</organism>
<dbReference type="GO" id="GO:0004930">
    <property type="term" value="F:G protein-coupled receptor activity"/>
    <property type="evidence" value="ECO:0007669"/>
    <property type="project" value="UniProtKB-KW"/>
</dbReference>
<evidence type="ECO:0000256" key="7">
    <source>
        <dbReference type="ARBA" id="ARBA00023170"/>
    </source>
</evidence>
<evidence type="ECO:0000256" key="3">
    <source>
        <dbReference type="ARBA" id="ARBA00022692"/>
    </source>
</evidence>
<reference evidence="12 13" key="1">
    <citation type="journal article" date="2023" name="Insect Mol. Biol.">
        <title>Genome sequencing provides insights into the evolution of gene families encoding plant cell wall-degrading enzymes in longhorned beetles.</title>
        <authorList>
            <person name="Shin N.R."/>
            <person name="Okamura Y."/>
            <person name="Kirsch R."/>
            <person name="Pauchet Y."/>
        </authorList>
    </citation>
    <scope>NUCLEOTIDE SEQUENCE [LARGE SCALE GENOMIC DNA]</scope>
    <source>
        <strain evidence="12">EAD_L_NR</strain>
    </source>
</reference>
<comment type="subcellular location">
    <subcellularLocation>
        <location evidence="1">Membrane</location>
        <topology evidence="1">Multi-pass membrane protein</topology>
    </subcellularLocation>
</comment>
<keyword evidence="5" id="KW-0297">G-protein coupled receptor</keyword>
<evidence type="ECO:0000256" key="10">
    <source>
        <dbReference type="SAM" id="Phobius"/>
    </source>
</evidence>
<gene>
    <name evidence="12" type="ORF">NQ315_010403</name>
</gene>
<dbReference type="CDD" id="cd00637">
    <property type="entry name" value="7tm_classA_rhodopsin-like"/>
    <property type="match status" value="1"/>
</dbReference>